<reference evidence="5 6" key="1">
    <citation type="journal article" date="2019" name="Sci. Rep.">
        <title>Comparative genomics of chytrid fungi reveal insights into the obligate biotrophic and pathogenic lifestyle of Synchytrium endobioticum.</title>
        <authorList>
            <person name="van de Vossenberg B.T.L.H."/>
            <person name="Warris S."/>
            <person name="Nguyen H.D.T."/>
            <person name="van Gent-Pelzer M.P.E."/>
            <person name="Joly D.L."/>
            <person name="van de Geest H.C."/>
            <person name="Bonants P.J.M."/>
            <person name="Smith D.S."/>
            <person name="Levesque C.A."/>
            <person name="van der Lee T.A.J."/>
        </authorList>
    </citation>
    <scope>NUCLEOTIDE SEQUENCE [LARGE SCALE GENOMIC DNA]</scope>
    <source>
        <strain evidence="3 6">LEV6574</strain>
        <strain evidence="4 5">MB42</strain>
    </source>
</reference>
<dbReference type="EMBL" id="QEAN01000011">
    <property type="protein sequence ID" value="TPX53901.1"/>
    <property type="molecule type" value="Genomic_DNA"/>
</dbReference>
<dbReference type="Proteomes" id="UP000317494">
    <property type="component" value="Unassembled WGS sequence"/>
</dbReference>
<dbReference type="Pfam" id="PF00085">
    <property type="entry name" value="Thioredoxin"/>
    <property type="match status" value="1"/>
</dbReference>
<dbReference type="STRING" id="286115.A0A507DR30"/>
<evidence type="ECO:0000256" key="1">
    <source>
        <dbReference type="ARBA" id="ARBA00008987"/>
    </source>
</evidence>
<proteinExistence type="inferred from homology"/>
<evidence type="ECO:0000313" key="6">
    <source>
        <dbReference type="Proteomes" id="UP000320475"/>
    </source>
</evidence>
<protein>
    <recommendedName>
        <fullName evidence="2">Thioredoxin domain-containing protein</fullName>
    </recommendedName>
</protein>
<dbReference type="VEuPathDB" id="FungiDB:SeMB42_g00545"/>
<comment type="caution">
    <text evidence="4">The sequence shown here is derived from an EMBL/GenBank/DDBJ whole genome shotgun (WGS) entry which is preliminary data.</text>
</comment>
<organism evidence="4 5">
    <name type="scientific">Synchytrium endobioticum</name>
    <dbReference type="NCBI Taxonomy" id="286115"/>
    <lineage>
        <taxon>Eukaryota</taxon>
        <taxon>Fungi</taxon>
        <taxon>Fungi incertae sedis</taxon>
        <taxon>Chytridiomycota</taxon>
        <taxon>Chytridiomycota incertae sedis</taxon>
        <taxon>Chytridiomycetes</taxon>
        <taxon>Synchytriales</taxon>
        <taxon>Synchytriaceae</taxon>
        <taxon>Synchytrium</taxon>
    </lineage>
</organism>
<dbReference type="InterPro" id="IPR017937">
    <property type="entry name" value="Thioredoxin_CS"/>
</dbReference>
<feature type="domain" description="Thioredoxin" evidence="2">
    <location>
        <begin position="25"/>
        <end position="153"/>
    </location>
</feature>
<dbReference type="OrthoDB" id="2121326at2759"/>
<dbReference type="CDD" id="cd02947">
    <property type="entry name" value="TRX_family"/>
    <property type="match status" value="1"/>
</dbReference>
<dbReference type="InterPro" id="IPR013766">
    <property type="entry name" value="Thioredoxin_domain"/>
</dbReference>
<dbReference type="GO" id="GO:0045454">
    <property type="term" value="P:cell redox homeostasis"/>
    <property type="evidence" value="ECO:0007669"/>
    <property type="project" value="TreeGrafter"/>
</dbReference>
<dbReference type="Gene3D" id="3.40.30.10">
    <property type="entry name" value="Glutaredoxin"/>
    <property type="match status" value="1"/>
</dbReference>
<name>A0A507DR30_9FUNG</name>
<dbReference type="PANTHER" id="PTHR43601:SF3">
    <property type="entry name" value="THIOREDOXIN, MITOCHONDRIAL"/>
    <property type="match status" value="1"/>
</dbReference>
<comment type="similarity">
    <text evidence="1">Belongs to the thioredoxin family.</text>
</comment>
<evidence type="ECO:0000313" key="3">
    <source>
        <dbReference type="EMBL" id="TPX49998.1"/>
    </source>
</evidence>
<dbReference type="PRINTS" id="PR00421">
    <property type="entry name" value="THIOREDOXIN"/>
</dbReference>
<keyword evidence="5" id="KW-1185">Reference proteome</keyword>
<dbReference type="PROSITE" id="PS51352">
    <property type="entry name" value="THIOREDOXIN_2"/>
    <property type="match status" value="1"/>
</dbReference>
<accession>A0A507DR30</accession>
<dbReference type="SUPFAM" id="SSF52833">
    <property type="entry name" value="Thioredoxin-like"/>
    <property type="match status" value="1"/>
</dbReference>
<evidence type="ECO:0000259" key="2">
    <source>
        <dbReference type="PROSITE" id="PS51352"/>
    </source>
</evidence>
<gene>
    <name evidence="3" type="ORF">SeLEV6574_g01173</name>
    <name evidence="4" type="ORF">SeMB42_g00545</name>
</gene>
<evidence type="ECO:0000313" key="5">
    <source>
        <dbReference type="Proteomes" id="UP000317494"/>
    </source>
</evidence>
<dbReference type="Proteomes" id="UP000320475">
    <property type="component" value="Unassembled WGS sequence"/>
</dbReference>
<evidence type="ECO:0000313" key="4">
    <source>
        <dbReference type="EMBL" id="TPX53901.1"/>
    </source>
</evidence>
<dbReference type="GO" id="GO:0005739">
    <property type="term" value="C:mitochondrion"/>
    <property type="evidence" value="ECO:0007669"/>
    <property type="project" value="TreeGrafter"/>
</dbReference>
<dbReference type="PANTHER" id="PTHR43601">
    <property type="entry name" value="THIOREDOXIN, MITOCHONDRIAL"/>
    <property type="match status" value="1"/>
</dbReference>
<dbReference type="InterPro" id="IPR036249">
    <property type="entry name" value="Thioredoxin-like_sf"/>
</dbReference>
<sequence length="154" mass="17240">MMLSRLSLSRSLLARRKISTTLIREPANQAIANFHSSAARFQIPQLGCVYQRDDRDFPMTLDDAGDTPVIVEFYADWCAPCRVLYPILKNVVEKNGKTFLVKVNIENADDTAEKYSISSVPTVAAFKRGEMIDRFVGSRSEADVTKFVEKAVSS</sequence>
<dbReference type="AlphaFoldDB" id="A0A507DR30"/>
<dbReference type="EMBL" id="QEAM01000024">
    <property type="protein sequence ID" value="TPX49998.1"/>
    <property type="molecule type" value="Genomic_DNA"/>
</dbReference>
<dbReference type="PROSITE" id="PS00194">
    <property type="entry name" value="THIOREDOXIN_1"/>
    <property type="match status" value="1"/>
</dbReference>